<evidence type="ECO:0000256" key="6">
    <source>
        <dbReference type="ARBA" id="ARBA00022840"/>
    </source>
</evidence>
<evidence type="ECO:0000256" key="9">
    <source>
        <dbReference type="SAM" id="MobiDB-lite"/>
    </source>
</evidence>
<dbReference type="PROSITE" id="PS00479">
    <property type="entry name" value="ZF_DAG_PE_1"/>
    <property type="match status" value="1"/>
</dbReference>
<evidence type="ECO:0000256" key="8">
    <source>
        <dbReference type="SAM" id="Coils"/>
    </source>
</evidence>
<dbReference type="InterPro" id="IPR001245">
    <property type="entry name" value="Ser-Thr/Tyr_kinase_cat_dom"/>
</dbReference>
<dbReference type="InterPro" id="IPR017441">
    <property type="entry name" value="Protein_kinase_ATP_BS"/>
</dbReference>
<dbReference type="InterPro" id="IPR008271">
    <property type="entry name" value="Ser/Thr_kinase_AS"/>
</dbReference>
<feature type="compositionally biased region" description="Low complexity" evidence="9">
    <location>
        <begin position="139"/>
        <end position="155"/>
    </location>
</feature>
<dbReference type="GO" id="GO:0016301">
    <property type="term" value="F:kinase activity"/>
    <property type="evidence" value="ECO:0007669"/>
    <property type="project" value="UniProtKB-KW"/>
</dbReference>
<dbReference type="CDD" id="cd14062">
    <property type="entry name" value="STKc_Raf"/>
    <property type="match status" value="1"/>
</dbReference>
<dbReference type="InterPro" id="IPR000719">
    <property type="entry name" value="Prot_kinase_dom"/>
</dbReference>
<name>A0ABM4D444_HYDVU</name>
<dbReference type="Gene3D" id="1.10.510.10">
    <property type="entry name" value="Transferase(Phosphotransferase) domain 1"/>
    <property type="match status" value="1"/>
</dbReference>
<evidence type="ECO:0000256" key="7">
    <source>
        <dbReference type="PROSITE-ProRule" id="PRU10141"/>
    </source>
</evidence>
<dbReference type="InterPro" id="IPR003116">
    <property type="entry name" value="RBD_dom"/>
</dbReference>
<gene>
    <name evidence="14" type="primary">LOC100201878</name>
</gene>
<keyword evidence="13" id="KW-1185">Reference proteome</keyword>
<dbReference type="PANTHER" id="PTHR44329">
    <property type="entry name" value="SERINE/THREONINE-PROTEIN KINASE TNNI3K-RELATED"/>
    <property type="match status" value="1"/>
</dbReference>
<dbReference type="Proteomes" id="UP001652625">
    <property type="component" value="Chromosome 12"/>
</dbReference>
<keyword evidence="8" id="KW-0175">Coiled coil</keyword>
<protein>
    <submittedName>
        <fullName evidence="14">Serine/threonine-protein kinase A-Raf isoform X3</fullName>
    </submittedName>
</protein>
<reference evidence="14" key="1">
    <citation type="submission" date="2025-08" db="UniProtKB">
        <authorList>
            <consortium name="RefSeq"/>
        </authorList>
    </citation>
    <scope>IDENTIFICATION</scope>
</reference>
<dbReference type="PROSITE" id="PS00107">
    <property type="entry name" value="PROTEIN_KINASE_ATP"/>
    <property type="match status" value="1"/>
</dbReference>
<keyword evidence="5" id="KW-0862">Zinc</keyword>
<proteinExistence type="inferred from homology"/>
<comment type="similarity">
    <text evidence="1">Belongs to the protein kinase superfamily. TKL Ser/Thr protein kinase family. RAF subfamily.</text>
</comment>
<dbReference type="InterPro" id="IPR051681">
    <property type="entry name" value="Ser/Thr_Kinases-Pseudokinases"/>
</dbReference>
<dbReference type="SUPFAM" id="SSF57889">
    <property type="entry name" value="Cysteine-rich domain"/>
    <property type="match status" value="1"/>
</dbReference>
<dbReference type="Pfam" id="PF07714">
    <property type="entry name" value="PK_Tyr_Ser-Thr"/>
    <property type="match status" value="1"/>
</dbReference>
<dbReference type="RefSeq" id="XP_065669037.1">
    <property type="nucleotide sequence ID" value="XM_065812965.1"/>
</dbReference>
<evidence type="ECO:0000256" key="4">
    <source>
        <dbReference type="ARBA" id="ARBA00022741"/>
    </source>
</evidence>
<feature type="domain" description="RBD" evidence="12">
    <location>
        <begin position="175"/>
        <end position="245"/>
    </location>
</feature>
<dbReference type="SUPFAM" id="SSF54236">
    <property type="entry name" value="Ubiquitin-like"/>
    <property type="match status" value="1"/>
</dbReference>
<dbReference type="InterPro" id="IPR002219">
    <property type="entry name" value="PKC_DAG/PE"/>
</dbReference>
<dbReference type="CDD" id="cd20811">
    <property type="entry name" value="C1_Raf"/>
    <property type="match status" value="1"/>
</dbReference>
<evidence type="ECO:0000256" key="1">
    <source>
        <dbReference type="ARBA" id="ARBA00010507"/>
    </source>
</evidence>
<keyword evidence="2" id="KW-0723">Serine/threonine-protein kinase</keyword>
<evidence type="ECO:0000256" key="5">
    <source>
        <dbReference type="ARBA" id="ARBA00022833"/>
    </source>
</evidence>
<dbReference type="InterPro" id="IPR011009">
    <property type="entry name" value="Kinase-like_dom_sf"/>
</dbReference>
<dbReference type="SMART" id="SM00109">
    <property type="entry name" value="C1"/>
    <property type="match status" value="1"/>
</dbReference>
<dbReference type="PROSITE" id="PS50898">
    <property type="entry name" value="RBD"/>
    <property type="match status" value="1"/>
</dbReference>
<evidence type="ECO:0000259" key="12">
    <source>
        <dbReference type="PROSITE" id="PS50898"/>
    </source>
</evidence>
<dbReference type="GeneID" id="100201878"/>
<evidence type="ECO:0000313" key="13">
    <source>
        <dbReference type="Proteomes" id="UP001652625"/>
    </source>
</evidence>
<evidence type="ECO:0000313" key="14">
    <source>
        <dbReference type="RefSeq" id="XP_065669037.1"/>
    </source>
</evidence>
<evidence type="ECO:0000259" key="11">
    <source>
        <dbReference type="PROSITE" id="PS50081"/>
    </source>
</evidence>
<dbReference type="InterPro" id="IPR029071">
    <property type="entry name" value="Ubiquitin-like_domsf"/>
</dbReference>
<feature type="domain" description="Protein kinase" evidence="10">
    <location>
        <begin position="468"/>
        <end position="729"/>
    </location>
</feature>
<dbReference type="Pfam" id="PF00130">
    <property type="entry name" value="C1_1"/>
    <property type="match status" value="1"/>
</dbReference>
<dbReference type="PANTHER" id="PTHR44329:SF262">
    <property type="entry name" value="RAF HOMOLOG SERINE_THREONINE-PROTEIN KINASE RAF"/>
    <property type="match status" value="1"/>
</dbReference>
<evidence type="ECO:0000256" key="3">
    <source>
        <dbReference type="ARBA" id="ARBA00022723"/>
    </source>
</evidence>
<evidence type="ECO:0000259" key="10">
    <source>
        <dbReference type="PROSITE" id="PS50011"/>
    </source>
</evidence>
<dbReference type="Pfam" id="PF02196">
    <property type="entry name" value="RBD"/>
    <property type="match status" value="1"/>
</dbReference>
<evidence type="ECO:0000256" key="2">
    <source>
        <dbReference type="ARBA" id="ARBA00022527"/>
    </source>
</evidence>
<dbReference type="Gene3D" id="3.10.20.90">
    <property type="entry name" value="Phosphatidylinositol 3-kinase Catalytic Subunit, Chain A, domain 1"/>
    <property type="match status" value="1"/>
</dbReference>
<dbReference type="SMART" id="SM00455">
    <property type="entry name" value="RBD"/>
    <property type="match status" value="1"/>
</dbReference>
<feature type="coiled-coil region" evidence="8">
    <location>
        <begin position="63"/>
        <end position="119"/>
    </location>
</feature>
<organism evidence="13 14">
    <name type="scientific">Hydra vulgaris</name>
    <name type="common">Hydra</name>
    <name type="synonym">Hydra attenuata</name>
    <dbReference type="NCBI Taxonomy" id="6087"/>
    <lineage>
        <taxon>Eukaryota</taxon>
        <taxon>Metazoa</taxon>
        <taxon>Cnidaria</taxon>
        <taxon>Hydrozoa</taxon>
        <taxon>Hydroidolina</taxon>
        <taxon>Anthoathecata</taxon>
        <taxon>Aplanulata</taxon>
        <taxon>Hydridae</taxon>
        <taxon>Hydra</taxon>
    </lineage>
</organism>
<dbReference type="PROSITE" id="PS00108">
    <property type="entry name" value="PROTEIN_KINASE_ST"/>
    <property type="match status" value="1"/>
</dbReference>
<keyword evidence="3" id="KW-0479">Metal-binding</keyword>
<feature type="binding site" evidence="7">
    <location>
        <position position="494"/>
    </location>
    <ligand>
        <name>ATP</name>
        <dbReference type="ChEBI" id="CHEBI:30616"/>
    </ligand>
</feature>
<dbReference type="Gene3D" id="3.30.60.20">
    <property type="match status" value="1"/>
</dbReference>
<sequence>MLKMAATSESDLLGNKYFPRDPDSPSQLSRDQRSMTISNINSVGIMHKFKSNEIQNSQISNEVQNVKQVFKLTEDRLKELEVLFQSGFSHPPSILFEEVEELKGKLDALRKRENTLLHQKPELLQNGFKHTITHESSDESSPISSPSPNQSNAASHESEKVLSNGNVAPSSPLHAHFRAYLPNNQRTMIKYKPGQTVHEALLKAMTLRGLNTESYVVYRKLNRQHVDWDADVSSLDRAEVLVEAFNKEENIRSICHNFVRKTFFTLTFCDACGKLLFQGFRCQTCGYRFHQKCAKEVPSLCQQTVHYNGYKRPSNQNSVISPIPLTPRLLGPQDRGRSLSVPNVNTIDQSATIGINEELAENFHRNDSVTSAGIMHPFLNHFIINQQRIPDLISRETGNNNIFNFSTVLPQLSNNQPHAQELSGIPGSLLNPARIRHRSKSHSDEKQKFKTVSHRDSNDDWEIKEGEIQVGQRIGSGSYGTVYKGYWHGTVAVKQLNVKHPNPQQLQAFKNEVAVLRKTRHVNILLFMGCMSAPNLSIVTQWCEGSSLYRHLHVMDIKFSLPQLIEIARQTAQGIDYLHAKSIIHRDLKSNNIFLQEDYTVKVGDFGLATVKTRWSGDHGCEQPSGSILWMAPEVIRMQDPNPYTFMSDVYAFGICIYELITCTLPYSNIGNKDQLIYMVGRGYLKPDLSKIRSDCPKALKRLCIECCTFNRDERPLFLQICRSIESILKTLPKINRSTSEPLLHRAKLTSDMEMLYPCPTPRTPMQDPMVFNYS</sequence>
<dbReference type="InterPro" id="IPR046349">
    <property type="entry name" value="C1-like_sf"/>
</dbReference>
<dbReference type="Gene3D" id="3.30.200.20">
    <property type="entry name" value="Phosphorylase Kinase, domain 1"/>
    <property type="match status" value="1"/>
</dbReference>
<dbReference type="PROSITE" id="PS50011">
    <property type="entry name" value="PROTEIN_KINASE_DOM"/>
    <property type="match status" value="1"/>
</dbReference>
<dbReference type="PROSITE" id="PS50081">
    <property type="entry name" value="ZF_DAG_PE_2"/>
    <property type="match status" value="1"/>
</dbReference>
<dbReference type="SMART" id="SM00220">
    <property type="entry name" value="S_TKc"/>
    <property type="match status" value="1"/>
</dbReference>
<keyword evidence="14" id="KW-0418">Kinase</keyword>
<feature type="domain" description="Phorbol-ester/DAG-type" evidence="11">
    <location>
        <begin position="255"/>
        <end position="301"/>
    </location>
</feature>
<dbReference type="SUPFAM" id="SSF56112">
    <property type="entry name" value="Protein kinase-like (PK-like)"/>
    <property type="match status" value="1"/>
</dbReference>
<accession>A0ABM4D444</accession>
<feature type="region of interest" description="Disordered" evidence="9">
    <location>
        <begin position="133"/>
        <end position="170"/>
    </location>
</feature>
<keyword evidence="6 7" id="KW-0067">ATP-binding</keyword>
<feature type="region of interest" description="Disordered" evidence="9">
    <location>
        <begin position="1"/>
        <end position="32"/>
    </location>
</feature>
<keyword evidence="14" id="KW-0808">Transferase</keyword>
<dbReference type="CDD" id="cd01816">
    <property type="entry name" value="RBD_RAF"/>
    <property type="match status" value="1"/>
</dbReference>
<keyword evidence="4 7" id="KW-0547">Nucleotide-binding</keyword>